<dbReference type="PANTHER" id="PTHR30574:SF1">
    <property type="entry name" value="SULPHUR TRANSPORT DOMAIN-CONTAINING PROTEIN"/>
    <property type="match status" value="1"/>
</dbReference>
<dbReference type="Pfam" id="PF04143">
    <property type="entry name" value="Sulf_transp"/>
    <property type="match status" value="1"/>
</dbReference>
<accession>A0A239YRG8</accession>
<keyword evidence="7 9" id="KW-0472">Membrane</keyword>
<evidence type="ECO:0000256" key="2">
    <source>
        <dbReference type="ARBA" id="ARBA00022448"/>
    </source>
</evidence>
<evidence type="ECO:0000256" key="5">
    <source>
        <dbReference type="ARBA" id="ARBA00022692"/>
    </source>
</evidence>
<feature type="transmembrane region" description="Helical" evidence="9">
    <location>
        <begin position="247"/>
        <end position="266"/>
    </location>
</feature>
<dbReference type="GO" id="GO:0005886">
    <property type="term" value="C:plasma membrane"/>
    <property type="evidence" value="ECO:0007669"/>
    <property type="project" value="UniProtKB-SubCell"/>
</dbReference>
<feature type="transmembrane region" description="Helical" evidence="9">
    <location>
        <begin position="105"/>
        <end position="123"/>
    </location>
</feature>
<feature type="transmembrane region" description="Helical" evidence="9">
    <location>
        <begin position="198"/>
        <end position="217"/>
    </location>
</feature>
<evidence type="ECO:0000256" key="3">
    <source>
        <dbReference type="ARBA" id="ARBA00022475"/>
    </source>
</evidence>
<proteinExistence type="inferred from homology"/>
<protein>
    <submittedName>
        <fullName evidence="10">Putative transport system permease protein</fullName>
    </submittedName>
</protein>
<comment type="subcellular location">
    <subcellularLocation>
        <location evidence="1">Cell inner membrane</location>
        <topology evidence="1">Multi-pass membrane protein</topology>
    </subcellularLocation>
</comment>
<keyword evidence="6 9" id="KW-1133">Transmembrane helix</keyword>
<evidence type="ECO:0000256" key="7">
    <source>
        <dbReference type="ARBA" id="ARBA00023136"/>
    </source>
</evidence>
<sequence>MIWMVISGLIVGILLGFVMQRTRFCLTGGFRDMYIQKNNKMFYALLIAITIQSIGLFTLVSLGVFKLEAETFPLVGTIFGSFVFGIGIILAGGCATGTWYRAGEGLIGSWIALVLYGVTAAIMKSGPLNPLQEKINAYTVVNSNMAETLNVPVWLLIVALLIITVYFVTKTLKKPKVAIPQLKQKHTGIRHYLFEKRYHPFAAAIAIGIIALIAWPMSASTGRVGGLGITTPSANIVQYLVTGDASLINWGVFLVLGIFVGSYVAAKGSKEFKWRMPDTKTIRNSVIGGACMGIGASLAGGCSIGNGLVSTAAMSWQGWVALPSMIFGAWFMSYFIFIKPRKAKQTKASVSTQSI</sequence>
<comment type="similarity">
    <text evidence="8">Belongs to the TsuA/YedE (TC 9.B.102) family.</text>
</comment>
<gene>
    <name evidence="10" type="primary">yeeE</name>
    <name evidence="10" type="ORF">SAMEA4384403_00714</name>
</gene>
<dbReference type="Proteomes" id="UP000242084">
    <property type="component" value="Chromosome 1"/>
</dbReference>
<dbReference type="KEGG" id="sste:SAMEA4384403_0714"/>
<feature type="transmembrane region" description="Helical" evidence="9">
    <location>
        <begin position="71"/>
        <end position="93"/>
    </location>
</feature>
<evidence type="ECO:0000256" key="6">
    <source>
        <dbReference type="ARBA" id="ARBA00022989"/>
    </source>
</evidence>
<dbReference type="OrthoDB" id="9794165at2"/>
<keyword evidence="4" id="KW-0997">Cell inner membrane</keyword>
<keyword evidence="11" id="KW-1185">Reference proteome</keyword>
<dbReference type="InterPro" id="IPR007272">
    <property type="entry name" value="Sulf_transp_TsuA/YedE"/>
</dbReference>
<evidence type="ECO:0000256" key="4">
    <source>
        <dbReference type="ARBA" id="ARBA00022519"/>
    </source>
</evidence>
<evidence type="ECO:0000256" key="8">
    <source>
        <dbReference type="ARBA" id="ARBA00035655"/>
    </source>
</evidence>
<reference evidence="10 11" key="1">
    <citation type="submission" date="2017-06" db="EMBL/GenBank/DDBJ databases">
        <authorList>
            <consortium name="Pathogen Informatics"/>
        </authorList>
    </citation>
    <scope>NUCLEOTIDE SEQUENCE [LARGE SCALE GENOMIC DNA]</scope>
    <source>
        <strain evidence="10 11">NCTC13839</strain>
    </source>
</reference>
<feature type="transmembrane region" description="Helical" evidence="9">
    <location>
        <begin position="42"/>
        <end position="65"/>
    </location>
</feature>
<evidence type="ECO:0000256" key="9">
    <source>
        <dbReference type="SAM" id="Phobius"/>
    </source>
</evidence>
<evidence type="ECO:0000256" key="1">
    <source>
        <dbReference type="ARBA" id="ARBA00004429"/>
    </source>
</evidence>
<dbReference type="RefSeq" id="WP_095086814.1">
    <property type="nucleotide sequence ID" value="NZ_BMDM01000006.1"/>
</dbReference>
<name>A0A239YRG8_9STAP</name>
<evidence type="ECO:0000313" key="10">
    <source>
        <dbReference type="EMBL" id="SNV60976.1"/>
    </source>
</evidence>
<keyword evidence="5 9" id="KW-0812">Transmembrane</keyword>
<dbReference type="EMBL" id="LT906462">
    <property type="protein sequence ID" value="SNV60976.1"/>
    <property type="molecule type" value="Genomic_DNA"/>
</dbReference>
<feature type="transmembrane region" description="Helical" evidence="9">
    <location>
        <begin position="286"/>
        <end position="310"/>
    </location>
</feature>
<evidence type="ECO:0000313" key="11">
    <source>
        <dbReference type="Proteomes" id="UP000242084"/>
    </source>
</evidence>
<organism evidence="10 11">
    <name type="scientific">Mammaliicoccus stepanovicii</name>
    <dbReference type="NCBI Taxonomy" id="643214"/>
    <lineage>
        <taxon>Bacteria</taxon>
        <taxon>Bacillati</taxon>
        <taxon>Bacillota</taxon>
        <taxon>Bacilli</taxon>
        <taxon>Bacillales</taxon>
        <taxon>Staphylococcaceae</taxon>
        <taxon>Mammaliicoccus</taxon>
    </lineage>
</organism>
<feature type="transmembrane region" description="Helical" evidence="9">
    <location>
        <begin position="316"/>
        <end position="337"/>
    </location>
</feature>
<dbReference type="PANTHER" id="PTHR30574">
    <property type="entry name" value="INNER MEMBRANE PROTEIN YEDE"/>
    <property type="match status" value="1"/>
</dbReference>
<keyword evidence="2" id="KW-0813">Transport</keyword>
<feature type="transmembrane region" description="Helical" evidence="9">
    <location>
        <begin position="6"/>
        <end position="30"/>
    </location>
</feature>
<keyword evidence="3" id="KW-1003">Cell membrane</keyword>
<dbReference type="AlphaFoldDB" id="A0A239YRG8"/>
<feature type="transmembrane region" description="Helical" evidence="9">
    <location>
        <begin position="151"/>
        <end position="169"/>
    </location>
</feature>